<dbReference type="Proteomes" id="UP001142055">
    <property type="component" value="Chromosome 2"/>
</dbReference>
<feature type="region of interest" description="Disordered" evidence="1">
    <location>
        <begin position="161"/>
        <end position="199"/>
    </location>
</feature>
<dbReference type="GO" id="GO:0005121">
    <property type="term" value="F:Toll binding"/>
    <property type="evidence" value="ECO:0007669"/>
    <property type="project" value="TreeGrafter"/>
</dbReference>
<dbReference type="InterPro" id="IPR052444">
    <property type="entry name" value="Spz/Toll_ligand-like"/>
</dbReference>
<protein>
    <submittedName>
        <fullName evidence="3">Uncharacterized protein</fullName>
    </submittedName>
</protein>
<feature type="compositionally biased region" description="Low complexity" evidence="1">
    <location>
        <begin position="287"/>
        <end position="308"/>
    </location>
</feature>
<dbReference type="PANTHER" id="PTHR23199">
    <property type="entry name" value="NEUROTROPHIN 1-RELATED"/>
    <property type="match status" value="1"/>
</dbReference>
<proteinExistence type="predicted"/>
<reference evidence="3" key="1">
    <citation type="submission" date="2022-12" db="EMBL/GenBank/DDBJ databases">
        <title>Genome assemblies of Blomia tropicalis.</title>
        <authorList>
            <person name="Cui Y."/>
        </authorList>
    </citation>
    <scope>NUCLEOTIDE SEQUENCE</scope>
    <source>
        <tissue evidence="3">Adult mites</tissue>
    </source>
</reference>
<accession>A0A9Q0RM45</accession>
<dbReference type="SUPFAM" id="SSF57501">
    <property type="entry name" value="Cystine-knot cytokines"/>
    <property type="match status" value="1"/>
</dbReference>
<organism evidence="3 4">
    <name type="scientific">Blomia tropicalis</name>
    <name type="common">Mite</name>
    <dbReference type="NCBI Taxonomy" id="40697"/>
    <lineage>
        <taxon>Eukaryota</taxon>
        <taxon>Metazoa</taxon>
        <taxon>Ecdysozoa</taxon>
        <taxon>Arthropoda</taxon>
        <taxon>Chelicerata</taxon>
        <taxon>Arachnida</taxon>
        <taxon>Acari</taxon>
        <taxon>Acariformes</taxon>
        <taxon>Sarcoptiformes</taxon>
        <taxon>Astigmata</taxon>
        <taxon>Glycyphagoidea</taxon>
        <taxon>Echimyopodidae</taxon>
        <taxon>Blomia</taxon>
    </lineage>
</organism>
<dbReference type="GO" id="GO:0045087">
    <property type="term" value="P:innate immune response"/>
    <property type="evidence" value="ECO:0007669"/>
    <property type="project" value="TreeGrafter"/>
</dbReference>
<feature type="chain" id="PRO_5040406528" evidence="2">
    <location>
        <begin position="21"/>
        <end position="568"/>
    </location>
</feature>
<evidence type="ECO:0000313" key="4">
    <source>
        <dbReference type="Proteomes" id="UP001142055"/>
    </source>
</evidence>
<sequence>MWSTFYSILIGFLLISISYQSETVTNSNDEQTLPNGYYAFARAPANSKPPKVRKPPYLPISSDCTGMQDSGSLVSNDNLCGNLNRGFIPRNPMGQYVNGEPYPFDLIKNKTLQFLSKTLPYLKEEVESIPKVARFVKPSEFFQSHSASNTRRYARQAGNFTHQASNNGSNGDHSSVDGFGTSPQSTLSKDQSNTTNKSSRQNLCEGNVICQALESLKDDGPWSKSFLGNVMSAVGNVANGNSLVSLLDQYMSQSNPITQKQPQNNHSQTSSRIPYGAISQLLSSVSSISESNNNGNGNPTASSSTGTSQDQPATNLYSPLLSIIDYIQSLQTPKYAMKRKTPSEPEDYLGPEGPEKPQTPCMSTEEYVSPTYARNYQGVWKYVVQIPNEGYFTQTVQQTTCLKSKCDLIEGSCRESPRWVSLLVAEIFYPNVYFPVNQIMPMLLKQQIQQAQQSQQVNHPQTQPTQQQQQQSGMNHYQVLNSNHNNNNKRQSINMLKHQMSKLDLNTLANMIKRQDQTQHSHPGLQNLELLARELELSLKMVMVIQLRLEIQKQDPTANRPQMGKATL</sequence>
<feature type="region of interest" description="Disordered" evidence="1">
    <location>
        <begin position="287"/>
        <end position="314"/>
    </location>
</feature>
<name>A0A9Q0RM45_BLOTA</name>
<dbReference type="PANTHER" id="PTHR23199:SF7">
    <property type="entry name" value="RE45222P"/>
    <property type="match status" value="1"/>
</dbReference>
<keyword evidence="4" id="KW-1185">Reference proteome</keyword>
<feature type="region of interest" description="Disordered" evidence="1">
    <location>
        <begin position="454"/>
        <end position="473"/>
    </location>
</feature>
<keyword evidence="2" id="KW-0732">Signal</keyword>
<comment type="caution">
    <text evidence="3">The sequence shown here is derived from an EMBL/GenBank/DDBJ whole genome shotgun (WGS) entry which is preliminary data.</text>
</comment>
<dbReference type="GO" id="GO:0008083">
    <property type="term" value="F:growth factor activity"/>
    <property type="evidence" value="ECO:0007669"/>
    <property type="project" value="TreeGrafter"/>
</dbReference>
<gene>
    <name evidence="3" type="ORF">RDWZM_005211</name>
</gene>
<evidence type="ECO:0000256" key="1">
    <source>
        <dbReference type="SAM" id="MobiDB-lite"/>
    </source>
</evidence>
<feature type="region of interest" description="Disordered" evidence="1">
    <location>
        <begin position="335"/>
        <end position="362"/>
    </location>
</feature>
<evidence type="ECO:0000313" key="3">
    <source>
        <dbReference type="EMBL" id="KAJ6219399.1"/>
    </source>
</evidence>
<dbReference type="AlphaFoldDB" id="A0A9Q0RM45"/>
<feature type="compositionally biased region" description="Polar residues" evidence="1">
    <location>
        <begin position="161"/>
        <end position="173"/>
    </location>
</feature>
<evidence type="ECO:0000256" key="2">
    <source>
        <dbReference type="SAM" id="SignalP"/>
    </source>
</evidence>
<dbReference type="GO" id="GO:0005576">
    <property type="term" value="C:extracellular region"/>
    <property type="evidence" value="ECO:0007669"/>
    <property type="project" value="TreeGrafter"/>
</dbReference>
<dbReference type="EMBL" id="JAPWDV010000002">
    <property type="protein sequence ID" value="KAJ6219399.1"/>
    <property type="molecule type" value="Genomic_DNA"/>
</dbReference>
<dbReference type="InterPro" id="IPR029034">
    <property type="entry name" value="Cystine-knot_cytokine"/>
</dbReference>
<feature type="signal peptide" evidence="2">
    <location>
        <begin position="1"/>
        <end position="20"/>
    </location>
</feature>
<feature type="compositionally biased region" description="Polar residues" evidence="1">
    <location>
        <begin position="181"/>
        <end position="199"/>
    </location>
</feature>
<feature type="compositionally biased region" description="Low complexity" evidence="1">
    <location>
        <begin position="454"/>
        <end position="471"/>
    </location>
</feature>
<dbReference type="GO" id="GO:0021556">
    <property type="term" value="P:central nervous system formation"/>
    <property type="evidence" value="ECO:0007669"/>
    <property type="project" value="TreeGrafter"/>
</dbReference>
<dbReference type="Gene3D" id="2.10.90.10">
    <property type="entry name" value="Cystine-knot cytokines"/>
    <property type="match status" value="1"/>
</dbReference>